<comment type="similarity">
    <text evidence="6">Belongs to the DEAD box helicase family.</text>
</comment>
<accession>F2UTM1</accession>
<dbReference type="SMART" id="SM00487">
    <property type="entry name" value="DEXDc"/>
    <property type="match status" value="1"/>
</dbReference>
<evidence type="ECO:0000259" key="9">
    <source>
        <dbReference type="PROSITE" id="PS51192"/>
    </source>
</evidence>
<evidence type="ECO:0000313" key="12">
    <source>
        <dbReference type="Proteomes" id="UP000007799"/>
    </source>
</evidence>
<keyword evidence="1 6" id="KW-0547">Nucleotide-binding</keyword>
<keyword evidence="5 7" id="KW-0694">RNA-binding</keyword>
<evidence type="ECO:0000256" key="3">
    <source>
        <dbReference type="ARBA" id="ARBA00022806"/>
    </source>
</evidence>
<feature type="compositionally biased region" description="Low complexity" evidence="8">
    <location>
        <begin position="29"/>
        <end position="43"/>
    </location>
</feature>
<organism evidence="12">
    <name type="scientific">Salpingoeca rosetta (strain ATCC 50818 / BSB-021)</name>
    <dbReference type="NCBI Taxonomy" id="946362"/>
    <lineage>
        <taxon>Eukaryota</taxon>
        <taxon>Choanoflagellata</taxon>
        <taxon>Craspedida</taxon>
        <taxon>Salpingoecidae</taxon>
        <taxon>Salpingoeca</taxon>
    </lineage>
</organism>
<feature type="compositionally biased region" description="Basic residues" evidence="8">
    <location>
        <begin position="620"/>
        <end position="648"/>
    </location>
</feature>
<dbReference type="Gene3D" id="3.40.50.300">
    <property type="entry name" value="P-loop containing nucleotide triphosphate hydrolases"/>
    <property type="match status" value="2"/>
</dbReference>
<dbReference type="EMBL" id="GL833067">
    <property type="protein sequence ID" value="EGD73370.1"/>
    <property type="molecule type" value="Genomic_DNA"/>
</dbReference>
<comment type="domain">
    <text evidence="7">The Q motif is unique to and characteristic of the DEAD box family of RNA helicases and controls ATP binding and hydrolysis.</text>
</comment>
<dbReference type="PROSITE" id="PS00039">
    <property type="entry name" value="DEAD_ATP_HELICASE"/>
    <property type="match status" value="1"/>
</dbReference>
<dbReference type="OMA" id="AYKVMLF"/>
<dbReference type="PANTHER" id="PTHR24031">
    <property type="entry name" value="RNA HELICASE"/>
    <property type="match status" value="1"/>
</dbReference>
<feature type="region of interest" description="Disordered" evidence="8">
    <location>
        <begin position="24"/>
        <end position="44"/>
    </location>
</feature>
<keyword evidence="3 6" id="KW-0347">Helicase</keyword>
<dbReference type="GeneID" id="16068002"/>
<dbReference type="InParanoid" id="F2UTM1"/>
<dbReference type="GO" id="GO:0016787">
    <property type="term" value="F:hydrolase activity"/>
    <property type="evidence" value="ECO:0007669"/>
    <property type="project" value="UniProtKB-KW"/>
</dbReference>
<name>F2UTM1_SALR5</name>
<gene>
    <name evidence="11" type="ORF">PTSG_11491</name>
</gene>
<dbReference type="CDD" id="cd17964">
    <property type="entry name" value="DEADc_MSS116"/>
    <property type="match status" value="1"/>
</dbReference>
<dbReference type="InterPro" id="IPR011545">
    <property type="entry name" value="DEAD/DEAH_box_helicase_dom"/>
</dbReference>
<evidence type="ECO:0000256" key="7">
    <source>
        <dbReference type="RuleBase" id="RU365068"/>
    </source>
</evidence>
<evidence type="ECO:0000313" key="11">
    <source>
        <dbReference type="EMBL" id="EGD73370.1"/>
    </source>
</evidence>
<dbReference type="GO" id="GO:0003724">
    <property type="term" value="F:RNA helicase activity"/>
    <property type="evidence" value="ECO:0007669"/>
    <property type="project" value="UniProtKB-EC"/>
</dbReference>
<evidence type="ECO:0000259" key="10">
    <source>
        <dbReference type="PROSITE" id="PS51194"/>
    </source>
</evidence>
<dbReference type="SUPFAM" id="SSF52540">
    <property type="entry name" value="P-loop containing nucleoside triphosphate hydrolases"/>
    <property type="match status" value="2"/>
</dbReference>
<dbReference type="PROSITE" id="PS51194">
    <property type="entry name" value="HELICASE_CTER"/>
    <property type="match status" value="1"/>
</dbReference>
<sequence length="648" mass="72456">MRLPLIRRAPTTAATALRLVRCKTSSPGAHPATSVSSTAPAATGTQATWVRAVSTSARADRAAAAAAEAREEQPLLKDGKLTRHHPRLARGRGIEFTKDEKRIESGDQAPVRFDDMNMDVRLKKALKQDFRYAEASLVQSMCFDSCLNGDDVVLKAKTGTGKTLGFLLPTIQKHFRDARKMARQKPRRVPVLVIAPTRELAKQAETEADRLLRYLPRELRAQSCIGGTPRGVSMKRLERVPPMVLAATPGRLLDMIRTCGWENVFDDLRVLVLDEADRLLDMGFRKEIEQILQHLNARQSKRQTLLFSATFPPDVEQMAKLACLQPPKMLEVPDAGKDQETETASSVTQRAVEVQMDSLLPSLHSMIHAHIAERKLQRMPSKVMVFFPTAVQTQFFSTLFERDSFKLYTLHSRMQQSKRDRISGTFRTAKDGVLFTTDVSARGIDYPGVSLVVQVGLPSSREQYVHRVGRTGRGGSKGVAVMLTTPQEGTFVKSELKGLPIEQQSMHDIVSANGLVDASNTAAVDAMIDESRAFIAKRYDQLRKYDPERGSDTYLSFLGHYRGMLSTMKMSPQQLVDFGNAYATDALMLPTPPVLSQSILARMGLDNKSLSRVRVSSDRRRPHAHSRMPRRQHQRPSRARKPRPPPRY</sequence>
<comment type="function">
    <text evidence="7">RNA helicase.</text>
</comment>
<dbReference type="InterPro" id="IPR014001">
    <property type="entry name" value="Helicase_ATP-bd"/>
</dbReference>
<keyword evidence="4 6" id="KW-0067">ATP-binding</keyword>
<dbReference type="KEGG" id="sre:PTSG_11491"/>
<dbReference type="PROSITE" id="PS51192">
    <property type="entry name" value="HELICASE_ATP_BIND_1"/>
    <property type="match status" value="1"/>
</dbReference>
<dbReference type="InterPro" id="IPR000629">
    <property type="entry name" value="RNA-helicase_DEAD-box_CS"/>
</dbReference>
<dbReference type="RefSeq" id="XP_004987484.1">
    <property type="nucleotide sequence ID" value="XM_004987427.1"/>
</dbReference>
<dbReference type="GO" id="GO:0003723">
    <property type="term" value="F:RNA binding"/>
    <property type="evidence" value="ECO:0007669"/>
    <property type="project" value="UniProtKB-UniRule"/>
</dbReference>
<dbReference type="Proteomes" id="UP000007799">
    <property type="component" value="Unassembled WGS sequence"/>
</dbReference>
<dbReference type="InterPro" id="IPR001650">
    <property type="entry name" value="Helicase_C-like"/>
</dbReference>
<dbReference type="eggNOG" id="KOG0342">
    <property type="taxonomic scope" value="Eukaryota"/>
</dbReference>
<feature type="domain" description="Helicase C-terminal" evidence="10">
    <location>
        <begin position="355"/>
        <end position="517"/>
    </location>
</feature>
<proteinExistence type="inferred from homology"/>
<reference evidence="11" key="1">
    <citation type="submission" date="2009-08" db="EMBL/GenBank/DDBJ databases">
        <title>Annotation of Salpingoeca rosetta.</title>
        <authorList>
            <consortium name="The Broad Institute Genome Sequencing Platform"/>
            <person name="Russ C."/>
            <person name="Cuomo C."/>
            <person name="Burger G."/>
            <person name="Gray M.W."/>
            <person name="Holland P.W.H."/>
            <person name="King N."/>
            <person name="Lang F.B.F."/>
            <person name="Roger A.J."/>
            <person name="Ruiz-Trillo I."/>
            <person name="Young S.K."/>
            <person name="Zeng Q."/>
            <person name="Gargeya S."/>
            <person name="Alvarado L."/>
            <person name="Berlin A."/>
            <person name="Chapman S.B."/>
            <person name="Chen Z."/>
            <person name="Freedman E."/>
            <person name="Gellesch M."/>
            <person name="Goldberg J."/>
            <person name="Griggs A."/>
            <person name="Gujja S."/>
            <person name="Heilman E."/>
            <person name="Heiman D."/>
            <person name="Howarth C."/>
            <person name="Mehta T."/>
            <person name="Neiman D."/>
            <person name="Pearson M."/>
            <person name="Roberts A."/>
            <person name="Saif S."/>
            <person name="Shea T."/>
            <person name="Shenoy N."/>
            <person name="Sisk P."/>
            <person name="Stolte C."/>
            <person name="Sykes S."/>
            <person name="White J."/>
            <person name="Yandava C."/>
            <person name="Haas B."/>
            <person name="Nusbaum C."/>
            <person name="Birren B."/>
        </authorList>
    </citation>
    <scope>NUCLEOTIDE SEQUENCE [LARGE SCALE GENOMIC DNA]</scope>
    <source>
        <strain evidence="11">ATCC 50818</strain>
    </source>
</reference>
<dbReference type="AlphaFoldDB" id="F2UTM1"/>
<dbReference type="OrthoDB" id="193716at2759"/>
<keyword evidence="2 6" id="KW-0378">Hydrolase</keyword>
<dbReference type="CDD" id="cd18787">
    <property type="entry name" value="SF2_C_DEAD"/>
    <property type="match status" value="1"/>
</dbReference>
<dbReference type="GO" id="GO:0005524">
    <property type="term" value="F:ATP binding"/>
    <property type="evidence" value="ECO:0007669"/>
    <property type="project" value="UniProtKB-UniRule"/>
</dbReference>
<comment type="catalytic activity">
    <reaction evidence="7">
        <text>ATP + H2O = ADP + phosphate + H(+)</text>
        <dbReference type="Rhea" id="RHEA:13065"/>
        <dbReference type="ChEBI" id="CHEBI:15377"/>
        <dbReference type="ChEBI" id="CHEBI:15378"/>
        <dbReference type="ChEBI" id="CHEBI:30616"/>
        <dbReference type="ChEBI" id="CHEBI:43474"/>
        <dbReference type="ChEBI" id="CHEBI:456216"/>
        <dbReference type="EC" id="3.6.4.13"/>
    </reaction>
</comment>
<dbReference type="SMART" id="SM00490">
    <property type="entry name" value="HELICc"/>
    <property type="match status" value="1"/>
</dbReference>
<evidence type="ECO:0000256" key="6">
    <source>
        <dbReference type="RuleBase" id="RU000492"/>
    </source>
</evidence>
<evidence type="ECO:0000256" key="2">
    <source>
        <dbReference type="ARBA" id="ARBA00022801"/>
    </source>
</evidence>
<dbReference type="InterPro" id="IPR027417">
    <property type="entry name" value="P-loop_NTPase"/>
</dbReference>
<protein>
    <recommendedName>
        <fullName evidence="7">ATP-dependent RNA helicase</fullName>
        <ecNumber evidence="7">3.6.4.13</ecNumber>
    </recommendedName>
</protein>
<evidence type="ECO:0000256" key="4">
    <source>
        <dbReference type="ARBA" id="ARBA00022840"/>
    </source>
</evidence>
<dbReference type="Pfam" id="PF00271">
    <property type="entry name" value="Helicase_C"/>
    <property type="match status" value="1"/>
</dbReference>
<evidence type="ECO:0000256" key="1">
    <source>
        <dbReference type="ARBA" id="ARBA00022741"/>
    </source>
</evidence>
<evidence type="ECO:0000256" key="8">
    <source>
        <dbReference type="SAM" id="MobiDB-lite"/>
    </source>
</evidence>
<dbReference type="STRING" id="946362.F2UTM1"/>
<feature type="domain" description="Helicase ATP-binding" evidence="9">
    <location>
        <begin position="143"/>
        <end position="329"/>
    </location>
</feature>
<dbReference type="EC" id="3.6.4.13" evidence="7"/>
<evidence type="ECO:0000256" key="5">
    <source>
        <dbReference type="ARBA" id="ARBA00022884"/>
    </source>
</evidence>
<keyword evidence="12" id="KW-1185">Reference proteome</keyword>
<feature type="region of interest" description="Disordered" evidence="8">
    <location>
        <begin position="611"/>
        <end position="648"/>
    </location>
</feature>
<dbReference type="Pfam" id="PF00270">
    <property type="entry name" value="DEAD"/>
    <property type="match status" value="1"/>
</dbReference>